<dbReference type="GeneID" id="106159337"/>
<proteinExistence type="predicted"/>
<reference evidence="3" key="1">
    <citation type="submission" date="2025-08" db="UniProtKB">
        <authorList>
            <consortium name="RefSeq"/>
        </authorList>
    </citation>
    <scope>IDENTIFICATION</scope>
    <source>
        <tissue evidence="3">Gonads</tissue>
    </source>
</reference>
<dbReference type="KEGG" id="lak:106159337"/>
<dbReference type="RefSeq" id="XP_013391053.1">
    <property type="nucleotide sequence ID" value="XM_013535599.1"/>
</dbReference>
<dbReference type="Proteomes" id="UP000085678">
    <property type="component" value="Unplaced"/>
</dbReference>
<keyword evidence="2" id="KW-1185">Reference proteome</keyword>
<dbReference type="InParanoid" id="A0A1S3HYG4"/>
<dbReference type="AlphaFoldDB" id="A0A1S3HYG4"/>
<evidence type="ECO:0000313" key="2">
    <source>
        <dbReference type="Proteomes" id="UP000085678"/>
    </source>
</evidence>
<evidence type="ECO:0000313" key="3">
    <source>
        <dbReference type="RefSeq" id="XP_013391053.1"/>
    </source>
</evidence>
<sequence>MRSGIVAVAVLLCLWYGVDARLFNRHECKWEFHMDKTYRPPRKMPLCCREVGNCICTSPDLFAFPSDRPFPRCRIGQDKKIEVVQHCDKMWAGDGFCCLKTDDCECLKNVQRICGIAAERISGPETATADPGQTTTDGNGVEVLGVTNIKPPTLPNGVPDIFKKRAKDCVITVIFYGNRTGLCCQKHAFCECKKTKKGRMAICNGYLDFL</sequence>
<organism evidence="2 3">
    <name type="scientific">Lingula anatina</name>
    <name type="common">Brachiopod</name>
    <name type="synonym">Lingula unguis</name>
    <dbReference type="NCBI Taxonomy" id="7574"/>
    <lineage>
        <taxon>Eukaryota</taxon>
        <taxon>Metazoa</taxon>
        <taxon>Spiralia</taxon>
        <taxon>Lophotrochozoa</taxon>
        <taxon>Brachiopoda</taxon>
        <taxon>Linguliformea</taxon>
        <taxon>Lingulata</taxon>
        <taxon>Lingulida</taxon>
        <taxon>Linguloidea</taxon>
        <taxon>Lingulidae</taxon>
        <taxon>Lingula</taxon>
    </lineage>
</organism>
<gene>
    <name evidence="3" type="primary">LOC106159337</name>
</gene>
<feature type="chain" id="PRO_5010288133" evidence="1">
    <location>
        <begin position="21"/>
        <end position="210"/>
    </location>
</feature>
<name>A0A1S3HYG4_LINAN</name>
<protein>
    <submittedName>
        <fullName evidence="3">Uncharacterized protein LOC106159337</fullName>
    </submittedName>
</protein>
<keyword evidence="1" id="KW-0732">Signal</keyword>
<evidence type="ECO:0000256" key="1">
    <source>
        <dbReference type="SAM" id="SignalP"/>
    </source>
</evidence>
<feature type="signal peptide" evidence="1">
    <location>
        <begin position="1"/>
        <end position="20"/>
    </location>
</feature>
<accession>A0A1S3HYG4</accession>